<dbReference type="AlphaFoldDB" id="A0A2V1K437"/>
<reference evidence="2" key="1">
    <citation type="submission" date="2018-05" db="EMBL/GenBank/DDBJ databases">
        <authorList>
            <person name="Li Y."/>
        </authorList>
    </citation>
    <scope>NUCLEOTIDE SEQUENCE [LARGE SCALE GENOMIC DNA]</scope>
    <source>
        <strain evidence="2">sk1b4</strain>
    </source>
</reference>
<accession>A0A2V1K437</accession>
<evidence type="ECO:0000313" key="2">
    <source>
        <dbReference type="Proteomes" id="UP000245283"/>
    </source>
</evidence>
<keyword evidence="2" id="KW-1185">Reference proteome</keyword>
<sequence length="160" mass="17669">MFGKKKPEEVSALGGRPIDWAELDGGGYVVTFADALAVTQPEQETLRHEWSDFENASWSEEKRQITITYVDGAESLRIQFAPEAKQKIAYVIRERLQRSIVLQEAADLPSGAVARGMVRRSGDESLFTQVIIDGVSGPEDNDAVASLERSLRDITGITED</sequence>
<protein>
    <submittedName>
        <fullName evidence="1">Uncharacterized protein</fullName>
    </submittedName>
</protein>
<dbReference type="OrthoDB" id="3260805at2"/>
<name>A0A2V1K437_9ACTO</name>
<organism evidence="1 2">
    <name type="scientific">Ancrocorticia populi</name>
    <dbReference type="NCBI Taxonomy" id="2175228"/>
    <lineage>
        <taxon>Bacteria</taxon>
        <taxon>Bacillati</taxon>
        <taxon>Actinomycetota</taxon>
        <taxon>Actinomycetes</taxon>
        <taxon>Actinomycetales</taxon>
        <taxon>Actinomycetaceae</taxon>
        <taxon>Ancrocorticia</taxon>
    </lineage>
</organism>
<comment type="caution">
    <text evidence="1">The sequence shown here is derived from an EMBL/GenBank/DDBJ whole genome shotgun (WGS) entry which is preliminary data.</text>
</comment>
<gene>
    <name evidence="1" type="ORF">DD236_10445</name>
</gene>
<proteinExistence type="predicted"/>
<dbReference type="EMBL" id="QETB01000005">
    <property type="protein sequence ID" value="PWF25841.1"/>
    <property type="molecule type" value="Genomic_DNA"/>
</dbReference>
<dbReference type="RefSeq" id="WP_109094330.1">
    <property type="nucleotide sequence ID" value="NZ_QETB01000005.1"/>
</dbReference>
<dbReference type="Proteomes" id="UP000245283">
    <property type="component" value="Unassembled WGS sequence"/>
</dbReference>
<evidence type="ECO:0000313" key="1">
    <source>
        <dbReference type="EMBL" id="PWF25841.1"/>
    </source>
</evidence>